<feature type="transmembrane region" description="Helical" evidence="1">
    <location>
        <begin position="5"/>
        <end position="24"/>
    </location>
</feature>
<gene>
    <name evidence="2" type="ORF">AA309_07215</name>
</gene>
<feature type="transmembrane region" description="Helical" evidence="1">
    <location>
        <begin position="263"/>
        <end position="283"/>
    </location>
</feature>
<proteinExistence type="predicted"/>
<dbReference type="AlphaFoldDB" id="A0A0H1RG69"/>
<dbReference type="EMBL" id="LCYG01000017">
    <property type="protein sequence ID" value="KLK93801.1"/>
    <property type="molecule type" value="Genomic_DNA"/>
</dbReference>
<evidence type="ECO:0000313" key="3">
    <source>
        <dbReference type="Proteomes" id="UP000035489"/>
    </source>
</evidence>
<organism evidence="2 3">
    <name type="scientific">Microvirga vignae</name>
    <dbReference type="NCBI Taxonomy" id="1225564"/>
    <lineage>
        <taxon>Bacteria</taxon>
        <taxon>Pseudomonadati</taxon>
        <taxon>Pseudomonadota</taxon>
        <taxon>Alphaproteobacteria</taxon>
        <taxon>Hyphomicrobiales</taxon>
        <taxon>Methylobacteriaceae</taxon>
        <taxon>Microvirga</taxon>
    </lineage>
</organism>
<dbReference type="Proteomes" id="UP000035489">
    <property type="component" value="Unassembled WGS sequence"/>
</dbReference>
<keyword evidence="1" id="KW-1133">Transmembrane helix</keyword>
<feature type="transmembrane region" description="Helical" evidence="1">
    <location>
        <begin position="192"/>
        <end position="215"/>
    </location>
</feature>
<evidence type="ECO:0000256" key="1">
    <source>
        <dbReference type="SAM" id="Phobius"/>
    </source>
</evidence>
<sequence length="434" mass="48042">MPGRAFTFSILGVLVATSLLLWVLREIPQPVSALVTVGAFFATFFLLFVLKRRLLQYALLSLPAKRTGLRRLGTVAAVVNLLLLLFAGLVSGGLMGMELLLWIFEIQSAGTSLALDIIALIIIPSIALWAYFSMATPIATSLWLRRFHNKSDGFNLAKAFDHLSISGMRVVTLADTRVAASRLSSGQCYIKLIIDLVVFLIVPIATVLFVVAAWFNMVVLNPELHRPHPFVRSEYFWYGLSLATGLYVLYGLWRLVANIRRTIMLGAGVVAVDALGATSFIAAENKRVRSGRGDNFFAGKAVLRIADAHWEAAVKSAIESVDFIIFDATQFAKNLFWELENVIAQGCAHKLVIVCGNEGVEERFQRYLEAHDIDWRERLVPYQDLSRSLLDRWRYCAMIERKAHAIAAGVLAGPIPISKEVALPRKECSSGSTS</sequence>
<dbReference type="PATRIC" id="fig|1225564.3.peg.1961"/>
<keyword evidence="3" id="KW-1185">Reference proteome</keyword>
<keyword evidence="1" id="KW-0812">Transmembrane</keyword>
<name>A0A0H1RG69_9HYPH</name>
<protein>
    <submittedName>
        <fullName evidence="2">Uncharacterized protein</fullName>
    </submittedName>
</protein>
<feature type="transmembrane region" description="Helical" evidence="1">
    <location>
        <begin position="71"/>
        <end position="97"/>
    </location>
</feature>
<evidence type="ECO:0000313" key="2">
    <source>
        <dbReference type="EMBL" id="KLK93801.1"/>
    </source>
</evidence>
<comment type="caution">
    <text evidence="2">The sequence shown here is derived from an EMBL/GenBank/DDBJ whole genome shotgun (WGS) entry which is preliminary data.</text>
</comment>
<dbReference type="STRING" id="1225564.AA309_07215"/>
<keyword evidence="1" id="KW-0472">Membrane</keyword>
<reference evidence="2 3" key="1">
    <citation type="submission" date="2015-05" db="EMBL/GenBank/DDBJ databases">
        <title>Draft genome sequence of Microvirga vignae strain BR3299, a novel nitrogen fixing bacteria isolated from Brazil semi-aired region.</title>
        <authorList>
            <person name="Zilli J.E."/>
            <person name="Passos S.R."/>
            <person name="Leite J."/>
            <person name="Baldani J.I."/>
            <person name="Xavier G.R."/>
            <person name="Rumjaneck N.G."/>
            <person name="Simoes-Araujo J.L."/>
        </authorList>
    </citation>
    <scope>NUCLEOTIDE SEQUENCE [LARGE SCALE GENOMIC DNA]</scope>
    <source>
        <strain evidence="2 3">BR3299</strain>
    </source>
</reference>
<accession>A0A0H1RG69</accession>
<feature type="transmembrane region" description="Helical" evidence="1">
    <location>
        <begin position="30"/>
        <end position="50"/>
    </location>
</feature>
<feature type="transmembrane region" description="Helical" evidence="1">
    <location>
        <begin position="117"/>
        <end position="144"/>
    </location>
</feature>
<feature type="transmembrane region" description="Helical" evidence="1">
    <location>
        <begin position="235"/>
        <end position="256"/>
    </location>
</feature>